<proteinExistence type="predicted"/>
<dbReference type="SUPFAM" id="SSF52540">
    <property type="entry name" value="P-loop containing nucleoside triphosphate hydrolases"/>
    <property type="match status" value="1"/>
</dbReference>
<dbReference type="Pfam" id="PF01926">
    <property type="entry name" value="MMR_HSR1"/>
    <property type="match status" value="1"/>
</dbReference>
<dbReference type="InterPro" id="IPR027417">
    <property type="entry name" value="P-loop_NTPase"/>
</dbReference>
<dbReference type="EMBL" id="HBUF01317422">
    <property type="protein sequence ID" value="CAG6694297.1"/>
    <property type="molecule type" value="Transcribed_RNA"/>
</dbReference>
<dbReference type="Gene3D" id="3.40.50.300">
    <property type="entry name" value="P-loop containing nucleotide triphosphate hydrolases"/>
    <property type="match status" value="1"/>
</dbReference>
<dbReference type="AlphaFoldDB" id="A0A8D8TY29"/>
<evidence type="ECO:0000313" key="2">
    <source>
        <dbReference type="EMBL" id="CAG6694297.1"/>
    </source>
</evidence>
<organism evidence="2">
    <name type="scientific">Cacopsylla melanoneura</name>
    <dbReference type="NCBI Taxonomy" id="428564"/>
    <lineage>
        <taxon>Eukaryota</taxon>
        <taxon>Metazoa</taxon>
        <taxon>Ecdysozoa</taxon>
        <taxon>Arthropoda</taxon>
        <taxon>Hexapoda</taxon>
        <taxon>Insecta</taxon>
        <taxon>Pterygota</taxon>
        <taxon>Neoptera</taxon>
        <taxon>Paraneoptera</taxon>
        <taxon>Hemiptera</taxon>
        <taxon>Sternorrhyncha</taxon>
        <taxon>Psylloidea</taxon>
        <taxon>Psyllidae</taxon>
        <taxon>Psyllinae</taxon>
        <taxon>Cacopsylla</taxon>
    </lineage>
</organism>
<dbReference type="GO" id="GO:0005525">
    <property type="term" value="F:GTP binding"/>
    <property type="evidence" value="ECO:0007669"/>
    <property type="project" value="InterPro"/>
</dbReference>
<sequence length="763" mass="87097">MSHLVMLLWKNQMVQNCRALKYVFISQRNLPYICSLYHRKYVTARQPSISKPFYLKDQKKMMVKNFGDDLLEKNVRDVKHKIIFNSHIKFGLDIPKSYGSKKKFIDSKFSDGKMYNEITESRTVPISLKFLEKTHAPQQENIVENNHSETNNIVLTNRPVEGEDNRSKEDTSNSTVFPYQLSTATDFVSEDKLDPESLEEEGDFYDEQDGLNVKNWMQDYEVYDDSHDNNHGIDPSYFEYGTADPTIKASSVPCGGCGAHLHCQDLSIPGYLPREIFHPCSEPDLRGLICQRCHLMKNYNMALNVNVKPEDYPKILEPLKAKKALVILMVDMTDFPCSIWPGILDVIGVKRPIFVVGNKIDAIPSDRRGWLKHAEQALRDALPAKANVKDVTFISAKTGYGVEELITKIFKIWQLRGDVYLVGCTNVGKSTLFNAFLQSDMCKAKASDLVRRATTSPWPGTTLNLLKFPIMRPNPHQMHVRNLRLRKLAKLVKQENDLYEIQKRAYKWKDIQIKSLVGHIGRSFTPEKPAKDENDLSVEKINHNRLVSRDFLDEKSNLFALGKWCYDTPGTVQPDQVIHLLTTEELVLTLPKSVICPRVFNIRPGQTLFIAGLGRVDFVESTENLSLRFAVMASIELPITVCYTQHAEEIYNSLLGTQAFRVPCGSSERLKQWPALEGREISLMAREEPNSISADLVLSSAGWVGVNMTPGQMAKFHCWTPEGRGIYVRSTPLQKYIHLLRGNKPRDCIMYDMPELHEDDEEV</sequence>
<accession>A0A8D8TY29</accession>
<dbReference type="InterPro" id="IPR006073">
    <property type="entry name" value="GTP-bd"/>
</dbReference>
<protein>
    <submittedName>
        <fullName evidence="2">Nitric oxide-associated protein 1</fullName>
    </submittedName>
</protein>
<dbReference type="PANTHER" id="PTHR46406">
    <property type="entry name" value="NITRIC OXIDE-ASSOCIATED PROTEIN 1"/>
    <property type="match status" value="1"/>
</dbReference>
<dbReference type="CDD" id="cd01855">
    <property type="entry name" value="YqeH"/>
    <property type="match status" value="1"/>
</dbReference>
<dbReference type="PANTHER" id="PTHR46406:SF1">
    <property type="entry name" value="NITRIC OXIDE-ASSOCIATED PROTEIN 1"/>
    <property type="match status" value="1"/>
</dbReference>
<reference evidence="2" key="1">
    <citation type="submission" date="2021-05" db="EMBL/GenBank/DDBJ databases">
        <authorList>
            <person name="Alioto T."/>
            <person name="Alioto T."/>
            <person name="Gomez Garrido J."/>
        </authorList>
    </citation>
    <scope>NUCLEOTIDE SEQUENCE</scope>
</reference>
<dbReference type="InterPro" id="IPR052807">
    <property type="entry name" value="Mito_transl_resp_regulator"/>
</dbReference>
<name>A0A8D8TY29_9HEMI</name>
<feature type="domain" description="G" evidence="1">
    <location>
        <begin position="419"/>
        <end position="471"/>
    </location>
</feature>
<evidence type="ECO:0000259" key="1">
    <source>
        <dbReference type="Pfam" id="PF01926"/>
    </source>
</evidence>